<dbReference type="InterPro" id="IPR011990">
    <property type="entry name" value="TPR-like_helical_dom_sf"/>
</dbReference>
<evidence type="ECO:0000259" key="5">
    <source>
        <dbReference type="Pfam" id="PF10516"/>
    </source>
</evidence>
<dbReference type="Pfam" id="PF10516">
    <property type="entry name" value="SHNi-TPR"/>
    <property type="match status" value="1"/>
</dbReference>
<dbReference type="STRING" id="655863.F0XLP9"/>
<dbReference type="Gene3D" id="1.25.40.10">
    <property type="entry name" value="Tetratricopeptide repeat domain"/>
    <property type="match status" value="2"/>
</dbReference>
<feature type="region of interest" description="Disordered" evidence="4">
    <location>
        <begin position="189"/>
        <end position="216"/>
    </location>
</feature>
<feature type="compositionally biased region" description="Low complexity" evidence="4">
    <location>
        <begin position="359"/>
        <end position="369"/>
    </location>
</feature>
<dbReference type="GO" id="GO:0006335">
    <property type="term" value="P:DNA replication-dependent chromatin assembly"/>
    <property type="evidence" value="ECO:0007669"/>
    <property type="project" value="TreeGrafter"/>
</dbReference>
<feature type="domain" description="Tetratricopeptide SHNi-TPR" evidence="5">
    <location>
        <begin position="297"/>
        <end position="334"/>
    </location>
</feature>
<feature type="region of interest" description="Disordered" evidence="4">
    <location>
        <begin position="359"/>
        <end position="382"/>
    </location>
</feature>
<sequence length="638" mass="67916">MAENATESHDAAPAVLSAVLADIGTSSGMSTPGGPTTGTVTPALSELPPDQAEYSLRVSLADLCAKAAVLYSQQKKYEEAAEVYARAAEIQAEMNGEMDPENAEILFLYGRTLFKVGQGKSDVLGGKAPEGNAASRVDGGEKTAGKAGAGPGLIASAIAAGSSSEAGGSASTSKTEGAALDAKKPLFQFAGDEEWEISDEEDAADVEDEENVEEEEDDLAVAFEILDLSRVLFEKQLAQKEKEPTESAGADDTTAAETARGKAVTKDNAEKHEPEDEAGAETKKLCPSTRHIMERLADTHDLLAEISLENERYPNAIVDSRASLAYKQKTLPEESEIIAEAHFKLSLALEFASVTTSTEADGAEEAAGSADKKGQQVDQELRDEAARELEAAIVSTKLKLQNKEVELATVHSPEDNESTRRQITEVKEIIADMEQRLVDLRKPPIDINEAVNGAAGAAVGGLLGALGGAAVEEAKKGGKGLTGLVRKKAKDTAPAATTNGNGTKRKADTPSPDEEESKKARTADECIYFYVNVINNPERASQGTHTVSTYPECQSVERKSCNPVWMSKRQSGQGCVKLTLWIIMMLGVSRHGPILTRVHRQPMVILGAEPSWRDSFENLCANGHSERAEAPDPERKGV</sequence>
<dbReference type="AlphaFoldDB" id="F0XLP9"/>
<protein>
    <submittedName>
        <fullName evidence="6">Histone h1-binding protein</fullName>
    </submittedName>
</protein>
<feature type="compositionally biased region" description="Low complexity" evidence="4">
    <location>
        <begin position="492"/>
        <end position="502"/>
    </location>
</feature>
<dbReference type="InterPro" id="IPR051730">
    <property type="entry name" value="NASP-like"/>
</dbReference>
<dbReference type="InterPro" id="IPR019544">
    <property type="entry name" value="Tetratricopeptide_SHNi-TPR_dom"/>
</dbReference>
<dbReference type="SUPFAM" id="SSF48452">
    <property type="entry name" value="TPR-like"/>
    <property type="match status" value="1"/>
</dbReference>
<dbReference type="eggNOG" id="KOG4563">
    <property type="taxonomic scope" value="Eukaryota"/>
</dbReference>
<evidence type="ECO:0000256" key="3">
    <source>
        <dbReference type="SAM" id="Coils"/>
    </source>
</evidence>
<evidence type="ECO:0000313" key="7">
    <source>
        <dbReference type="Proteomes" id="UP000007796"/>
    </source>
</evidence>
<keyword evidence="1" id="KW-0677">Repeat</keyword>
<feature type="region of interest" description="Disordered" evidence="4">
    <location>
        <begin position="239"/>
        <end position="286"/>
    </location>
</feature>
<organism evidence="7">
    <name type="scientific">Grosmannia clavigera (strain kw1407 / UAMH 11150)</name>
    <name type="common">Blue stain fungus</name>
    <name type="synonym">Graphiocladiella clavigera</name>
    <dbReference type="NCBI Taxonomy" id="655863"/>
    <lineage>
        <taxon>Eukaryota</taxon>
        <taxon>Fungi</taxon>
        <taxon>Dikarya</taxon>
        <taxon>Ascomycota</taxon>
        <taxon>Pezizomycotina</taxon>
        <taxon>Sordariomycetes</taxon>
        <taxon>Sordariomycetidae</taxon>
        <taxon>Ophiostomatales</taxon>
        <taxon>Ophiostomataceae</taxon>
        <taxon>Leptographium</taxon>
    </lineage>
</organism>
<feature type="compositionally biased region" description="Acidic residues" evidence="4">
    <location>
        <begin position="191"/>
        <end position="216"/>
    </location>
</feature>
<dbReference type="HOGENOM" id="CLU_028900_1_0_1"/>
<dbReference type="GO" id="GO:0042393">
    <property type="term" value="F:histone binding"/>
    <property type="evidence" value="ECO:0007669"/>
    <property type="project" value="TreeGrafter"/>
</dbReference>
<feature type="coiled-coil region" evidence="3">
    <location>
        <begin position="386"/>
        <end position="436"/>
    </location>
</feature>
<keyword evidence="2" id="KW-0802">TPR repeat</keyword>
<dbReference type="RefSeq" id="XP_014170872.1">
    <property type="nucleotide sequence ID" value="XM_014315397.1"/>
</dbReference>
<dbReference type="Proteomes" id="UP000007796">
    <property type="component" value="Unassembled WGS sequence"/>
</dbReference>
<dbReference type="InParanoid" id="F0XLP9"/>
<dbReference type="OrthoDB" id="5587616at2759"/>
<dbReference type="GeneID" id="25979754"/>
<reference evidence="6 7" key="1">
    <citation type="journal article" date="2011" name="Proc. Natl. Acad. Sci. U.S.A.">
        <title>Genome and transcriptome analyses of the mountain pine beetle-fungal symbiont Grosmannia clavigera, a lodgepole pine pathogen.</title>
        <authorList>
            <person name="DiGuistini S."/>
            <person name="Wang Y."/>
            <person name="Liao N.Y."/>
            <person name="Taylor G."/>
            <person name="Tanguay P."/>
            <person name="Feau N."/>
            <person name="Henrissat B."/>
            <person name="Chan S.K."/>
            <person name="Hesse-Orce U."/>
            <person name="Alamouti S.M."/>
            <person name="Tsui C.K.M."/>
            <person name="Docking R.T."/>
            <person name="Levasseur A."/>
            <person name="Haridas S."/>
            <person name="Robertson G."/>
            <person name="Birol I."/>
            <person name="Holt R.A."/>
            <person name="Marra M.A."/>
            <person name="Hamelin R.C."/>
            <person name="Hirst M."/>
            <person name="Jones S.J.M."/>
            <person name="Bohlmann J."/>
            <person name="Breuil C."/>
        </authorList>
    </citation>
    <scope>NUCLEOTIDE SEQUENCE [LARGE SCALE GENOMIC DNA]</scope>
    <source>
        <strain evidence="7">kw1407 / UAMH 11150</strain>
    </source>
</reference>
<feature type="compositionally biased region" description="Basic and acidic residues" evidence="4">
    <location>
        <begin position="264"/>
        <end position="284"/>
    </location>
</feature>
<evidence type="ECO:0000256" key="1">
    <source>
        <dbReference type="ARBA" id="ARBA00022737"/>
    </source>
</evidence>
<name>F0XLP9_GROCL</name>
<evidence type="ECO:0000256" key="2">
    <source>
        <dbReference type="ARBA" id="ARBA00022803"/>
    </source>
</evidence>
<gene>
    <name evidence="6" type="ORF">CMQ_6332</name>
</gene>
<dbReference type="PANTHER" id="PTHR15081:SF1">
    <property type="entry name" value="NUCLEAR AUTOANTIGENIC SPERM PROTEIN"/>
    <property type="match status" value="1"/>
</dbReference>
<keyword evidence="7" id="KW-1185">Reference proteome</keyword>
<accession>F0XLP9</accession>
<dbReference type="GO" id="GO:0034080">
    <property type="term" value="P:CENP-A containing chromatin assembly"/>
    <property type="evidence" value="ECO:0007669"/>
    <property type="project" value="TreeGrafter"/>
</dbReference>
<dbReference type="PANTHER" id="PTHR15081">
    <property type="entry name" value="NUCLEAR AUTOANTIGENIC SPERM PROTEIN NASP -RELATED"/>
    <property type="match status" value="1"/>
</dbReference>
<proteinExistence type="predicted"/>
<keyword evidence="3" id="KW-0175">Coiled coil</keyword>
<feature type="region of interest" description="Disordered" evidence="4">
    <location>
        <begin position="124"/>
        <end position="148"/>
    </location>
</feature>
<dbReference type="GO" id="GO:0005654">
    <property type="term" value="C:nucleoplasm"/>
    <property type="evidence" value="ECO:0007669"/>
    <property type="project" value="TreeGrafter"/>
</dbReference>
<evidence type="ECO:0000313" key="6">
    <source>
        <dbReference type="EMBL" id="EFX01390.1"/>
    </source>
</evidence>
<evidence type="ECO:0000256" key="4">
    <source>
        <dbReference type="SAM" id="MobiDB-lite"/>
    </source>
</evidence>
<feature type="compositionally biased region" description="Low complexity" evidence="4">
    <location>
        <begin position="246"/>
        <end position="258"/>
    </location>
</feature>
<feature type="compositionally biased region" description="Basic and acidic residues" evidence="4">
    <location>
        <begin position="370"/>
        <end position="382"/>
    </location>
</feature>
<dbReference type="EMBL" id="GL629794">
    <property type="protein sequence ID" value="EFX01390.1"/>
    <property type="molecule type" value="Genomic_DNA"/>
</dbReference>
<feature type="region of interest" description="Disordered" evidence="4">
    <location>
        <begin position="485"/>
        <end position="520"/>
    </location>
</feature>